<evidence type="ECO:0000256" key="7">
    <source>
        <dbReference type="ARBA" id="ARBA00022840"/>
    </source>
</evidence>
<feature type="binding site" evidence="18">
    <location>
        <position position="64"/>
    </location>
    <ligand>
        <name>K(+)</name>
        <dbReference type="ChEBI" id="CHEBI:29103"/>
    </ligand>
</feature>
<evidence type="ECO:0000256" key="19">
    <source>
        <dbReference type="PIRNR" id="PIRNR017184"/>
    </source>
</evidence>
<dbReference type="PIRSF" id="PIRSF017184">
    <property type="entry name" value="Nnr"/>
    <property type="match status" value="1"/>
</dbReference>
<evidence type="ECO:0000256" key="15">
    <source>
        <dbReference type="ARBA" id="ARBA00048238"/>
    </source>
</evidence>
<feature type="binding site" evidence="18">
    <location>
        <begin position="63"/>
        <end position="67"/>
    </location>
    <ligand>
        <name>(6S)-NADPHX</name>
        <dbReference type="ChEBI" id="CHEBI:64076"/>
    </ligand>
</feature>
<feature type="domain" description="YjeF C-terminal" evidence="20">
    <location>
        <begin position="224"/>
        <end position="519"/>
    </location>
</feature>
<evidence type="ECO:0000259" key="20">
    <source>
        <dbReference type="PROSITE" id="PS51383"/>
    </source>
</evidence>
<evidence type="ECO:0000256" key="1">
    <source>
        <dbReference type="ARBA" id="ARBA00000013"/>
    </source>
</evidence>
<evidence type="ECO:0000256" key="3">
    <source>
        <dbReference type="ARBA" id="ARBA00006001"/>
    </source>
</evidence>
<dbReference type="Pfam" id="PF03853">
    <property type="entry name" value="YjeF_N"/>
    <property type="match status" value="1"/>
</dbReference>
<dbReference type="GO" id="GO:0005524">
    <property type="term" value="F:ATP binding"/>
    <property type="evidence" value="ECO:0007669"/>
    <property type="project" value="UniProtKB-UniRule"/>
</dbReference>
<feature type="binding site" evidence="18">
    <location>
        <position position="156"/>
    </location>
    <ligand>
        <name>(6S)-NADPHX</name>
        <dbReference type="ChEBI" id="CHEBI:64076"/>
    </ligand>
</feature>
<evidence type="ECO:0000256" key="18">
    <source>
        <dbReference type="HAMAP-Rule" id="MF_01966"/>
    </source>
</evidence>
<comment type="function">
    <text evidence="17">Catalyzes the dehydration of the S-form of NAD(P)HX at the expense of ADP, which is converted to AMP. Together with NAD(P)HX epimerase, which catalyzes the epimerization of the S- and R-forms, the enzyme allows the repair of both epimers of NAD(P)HX, a damaged form of NAD(P)H that is a result of enzymatic or heat-dependent hydration.</text>
</comment>
<dbReference type="InterPro" id="IPR004443">
    <property type="entry name" value="YjeF_N_dom"/>
</dbReference>
<evidence type="ECO:0000256" key="6">
    <source>
        <dbReference type="ARBA" id="ARBA00022741"/>
    </source>
</evidence>
<comment type="catalytic activity">
    <reaction evidence="1 18 19">
        <text>(6R)-NADHX = (6S)-NADHX</text>
        <dbReference type="Rhea" id="RHEA:32215"/>
        <dbReference type="ChEBI" id="CHEBI:64074"/>
        <dbReference type="ChEBI" id="CHEBI:64075"/>
        <dbReference type="EC" id="5.1.99.6"/>
    </reaction>
</comment>
<dbReference type="GO" id="GO:0046496">
    <property type="term" value="P:nicotinamide nucleotide metabolic process"/>
    <property type="evidence" value="ECO:0007669"/>
    <property type="project" value="UniProtKB-UniRule"/>
</dbReference>
<evidence type="ECO:0000256" key="9">
    <source>
        <dbReference type="ARBA" id="ARBA00022958"/>
    </source>
</evidence>
<dbReference type="HAMAP" id="MF_01966">
    <property type="entry name" value="NADHX_epimerase"/>
    <property type="match status" value="1"/>
</dbReference>
<evidence type="ECO:0000256" key="10">
    <source>
        <dbReference type="ARBA" id="ARBA00023027"/>
    </source>
</evidence>
<keyword evidence="12 17" id="KW-0456">Lyase</keyword>
<dbReference type="Gene3D" id="3.40.1190.20">
    <property type="match status" value="1"/>
</dbReference>
<evidence type="ECO:0000256" key="8">
    <source>
        <dbReference type="ARBA" id="ARBA00022857"/>
    </source>
</evidence>
<comment type="function">
    <text evidence="14 19">Bifunctional enzyme that catalyzes the epimerization of the S- and R-forms of NAD(P)HX and the dehydration of the S-form of NAD(P)HX at the expense of ADP, which is converted to AMP. This allows the repair of both epimers of NAD(P)HX, a damaged form of NAD(P)H that is a result of enzymatic or heat-dependent hydration.</text>
</comment>
<dbReference type="CDD" id="cd01171">
    <property type="entry name" value="YXKO-related"/>
    <property type="match status" value="1"/>
</dbReference>
<feature type="binding site" evidence="17">
    <location>
        <position position="328"/>
    </location>
    <ligand>
        <name>(6S)-NADPHX</name>
        <dbReference type="ChEBI" id="CHEBI:64076"/>
    </ligand>
</feature>
<dbReference type="SUPFAM" id="SSF53613">
    <property type="entry name" value="Ribokinase-like"/>
    <property type="match status" value="1"/>
</dbReference>
<dbReference type="PANTHER" id="PTHR12592">
    <property type="entry name" value="ATP-DEPENDENT (S)-NAD(P)H-HYDRATE DEHYDRATASE FAMILY MEMBER"/>
    <property type="match status" value="1"/>
</dbReference>
<name>A0A6M4IRF7_9BACT</name>
<evidence type="ECO:0000256" key="12">
    <source>
        <dbReference type="ARBA" id="ARBA00023239"/>
    </source>
</evidence>
<dbReference type="InterPro" id="IPR030677">
    <property type="entry name" value="Nnr"/>
</dbReference>
<dbReference type="InterPro" id="IPR036652">
    <property type="entry name" value="YjeF_N_dom_sf"/>
</dbReference>
<dbReference type="InterPro" id="IPR000631">
    <property type="entry name" value="CARKD"/>
</dbReference>
<organism evidence="22 23">
    <name type="scientific">Gemmatimonas groenlandica</name>
    <dbReference type="NCBI Taxonomy" id="2732249"/>
    <lineage>
        <taxon>Bacteria</taxon>
        <taxon>Pseudomonadati</taxon>
        <taxon>Gemmatimonadota</taxon>
        <taxon>Gemmatimonadia</taxon>
        <taxon>Gemmatimonadales</taxon>
        <taxon>Gemmatimonadaceae</taxon>
        <taxon>Gemmatimonas</taxon>
    </lineage>
</organism>
<comment type="caution">
    <text evidence="18">Lacks conserved residue(s) required for the propagation of feature annotation.</text>
</comment>
<keyword evidence="9 18" id="KW-0630">Potassium</keyword>
<keyword evidence="6 17" id="KW-0547">Nucleotide-binding</keyword>
<comment type="catalytic activity">
    <reaction evidence="16 17 19">
        <text>(6S)-NADPHX + ADP = AMP + phosphate + NADPH + H(+)</text>
        <dbReference type="Rhea" id="RHEA:32235"/>
        <dbReference type="ChEBI" id="CHEBI:15378"/>
        <dbReference type="ChEBI" id="CHEBI:43474"/>
        <dbReference type="ChEBI" id="CHEBI:57783"/>
        <dbReference type="ChEBI" id="CHEBI:64076"/>
        <dbReference type="ChEBI" id="CHEBI:456215"/>
        <dbReference type="ChEBI" id="CHEBI:456216"/>
        <dbReference type="EC" id="4.2.1.136"/>
    </reaction>
</comment>
<reference evidence="22 23" key="1">
    <citation type="submission" date="2020-05" db="EMBL/GenBank/DDBJ databases">
        <title>Complete genome sequence of Gemmatimonas greenlandica TET16.</title>
        <authorList>
            <person name="Zeng Y."/>
        </authorList>
    </citation>
    <scope>NUCLEOTIDE SEQUENCE [LARGE SCALE GENOMIC DNA]</scope>
    <source>
        <strain evidence="22 23">TET16</strain>
    </source>
</reference>
<keyword evidence="5 18" id="KW-0479">Metal-binding</keyword>
<evidence type="ECO:0000256" key="5">
    <source>
        <dbReference type="ARBA" id="ARBA00022723"/>
    </source>
</evidence>
<comment type="cofactor">
    <cofactor evidence="17">
        <name>Mg(2+)</name>
        <dbReference type="ChEBI" id="CHEBI:18420"/>
    </cofactor>
</comment>
<dbReference type="NCBIfam" id="TIGR00196">
    <property type="entry name" value="yjeF_cterm"/>
    <property type="match status" value="1"/>
</dbReference>
<evidence type="ECO:0000259" key="21">
    <source>
        <dbReference type="PROSITE" id="PS51385"/>
    </source>
</evidence>
<evidence type="ECO:0000256" key="17">
    <source>
        <dbReference type="HAMAP-Rule" id="MF_01965"/>
    </source>
</evidence>
<sequence length="537" mass="54670">MPVSALRVTTAAEAAARDHAAIAAGTGSFDLMLQAGTTAAAALLRDHAGRLAHGVALFAGSGNNGGDAYIVAAQLARAGVAVRVHAAAPPRTPDAIRAMHLASPALVHGVPTGHERLVVDGLLGTGHKGELRDPVLAACTRVALARDGGATVIALDVPSGLDATTGDVAEGSPAAHTTLCFGTIKRGLLVSRGHAGRIVLLDIGLGAEFGGDPDRADGAWHLPNGQDLARWLPPIAWNAHKGRRGRIAIVGGHEGMAGAVILAARAALAAGAGLAHAIVDGPSVAAVQLTVPQALAERWPVRESAANTGARDDHTTLHRCDALAIGPGLGRGTRSSQLLERVVNEHRDRPLVLDADALWLIAEVANTLGTESAALLRHWTRHSRAVVCTPHEGEFARLLGTAVPAAWDARVDALRQFATRGGVTMLLKGTPTIVATPDGGPITVVPHGTPLLATGGSGDMLSGLIVALFGQGLAPLEAAVCAATVHGRAAELATKQLGGVRGGTLEAVFDALPSAWRLLEHPVSFPPGVLADLPSPA</sequence>
<comment type="similarity">
    <text evidence="3 19">In the N-terminal section; belongs to the NnrE/AIBP family.</text>
</comment>
<keyword evidence="7 17" id="KW-0067">ATP-binding</keyword>
<dbReference type="NCBIfam" id="TIGR00197">
    <property type="entry name" value="yjeF_nterm"/>
    <property type="match status" value="1"/>
</dbReference>
<accession>A0A6M4IRF7</accession>
<comment type="catalytic activity">
    <reaction evidence="2 18 19">
        <text>(6R)-NADPHX = (6S)-NADPHX</text>
        <dbReference type="Rhea" id="RHEA:32227"/>
        <dbReference type="ChEBI" id="CHEBI:64076"/>
        <dbReference type="ChEBI" id="CHEBI:64077"/>
        <dbReference type="EC" id="5.1.99.6"/>
    </reaction>
</comment>
<comment type="cofactor">
    <cofactor evidence="18 19">
        <name>K(+)</name>
        <dbReference type="ChEBI" id="CHEBI:29103"/>
    </cofactor>
    <text evidence="18 19">Binds 1 potassium ion per subunit.</text>
</comment>
<comment type="similarity">
    <text evidence="4 19">In the C-terminal section; belongs to the NnrD/CARKD family.</text>
</comment>
<dbReference type="Proteomes" id="UP000500938">
    <property type="component" value="Chromosome"/>
</dbReference>
<keyword evidence="13" id="KW-0511">Multifunctional enzyme</keyword>
<keyword evidence="23" id="KW-1185">Reference proteome</keyword>
<keyword evidence="10 17" id="KW-0520">NAD</keyword>
<protein>
    <recommendedName>
        <fullName evidence="19">Bifunctional NAD(P)H-hydrate repair enzyme</fullName>
    </recommendedName>
    <alternativeName>
        <fullName evidence="19">Nicotinamide nucleotide repair protein</fullName>
    </alternativeName>
    <domain>
        <recommendedName>
            <fullName evidence="19">ADP-dependent (S)-NAD(P)H-hydrate dehydratase</fullName>
            <ecNumber evidence="19">4.2.1.136</ecNumber>
        </recommendedName>
        <alternativeName>
            <fullName evidence="19">ADP-dependent NAD(P)HX dehydratase</fullName>
        </alternativeName>
    </domain>
    <domain>
        <recommendedName>
            <fullName evidence="19">NAD(P)H-hydrate epimerase</fullName>
            <ecNumber evidence="19">5.1.99.6</ecNumber>
        </recommendedName>
    </domain>
</protein>
<dbReference type="GO" id="GO:0052855">
    <property type="term" value="F:ADP-dependent NAD(P)H-hydrate dehydratase activity"/>
    <property type="evidence" value="ECO:0007669"/>
    <property type="project" value="UniProtKB-UniRule"/>
</dbReference>
<comment type="subunit">
    <text evidence="17">Homotetramer.</text>
</comment>
<feature type="binding site" evidence="17">
    <location>
        <begin position="428"/>
        <end position="432"/>
    </location>
    <ligand>
        <name>AMP</name>
        <dbReference type="ChEBI" id="CHEBI:456215"/>
    </ligand>
</feature>
<comment type="similarity">
    <text evidence="18">Belongs to the NnrE/AIBP family.</text>
</comment>
<evidence type="ECO:0000256" key="11">
    <source>
        <dbReference type="ARBA" id="ARBA00023235"/>
    </source>
</evidence>
<keyword evidence="11 18" id="KW-0413">Isomerase</keyword>
<dbReference type="PROSITE" id="PS51383">
    <property type="entry name" value="YJEF_C_3"/>
    <property type="match status" value="1"/>
</dbReference>
<comment type="similarity">
    <text evidence="17">Belongs to the NnrD/CARKD family.</text>
</comment>
<dbReference type="InterPro" id="IPR029056">
    <property type="entry name" value="Ribokinase-like"/>
</dbReference>
<comment type="function">
    <text evidence="18">Catalyzes the epimerization of the S- and R-forms of NAD(P)HX, a damaged form of NAD(P)H that is a result of enzymatic or heat-dependent hydration. This is a prerequisite for the S-specific NAD(P)H-hydrate dehydratase to allow the repair of both epimers of NAD(P)HX.</text>
</comment>
<dbReference type="KEGG" id="ggr:HKW67_07895"/>
<dbReference type="RefSeq" id="WP_171224862.1">
    <property type="nucleotide sequence ID" value="NZ_CP053085.1"/>
</dbReference>
<dbReference type="GO" id="GO:0052856">
    <property type="term" value="F:NAD(P)HX epimerase activity"/>
    <property type="evidence" value="ECO:0007669"/>
    <property type="project" value="UniProtKB-UniRule"/>
</dbReference>
<evidence type="ECO:0000313" key="23">
    <source>
        <dbReference type="Proteomes" id="UP000500938"/>
    </source>
</evidence>
<evidence type="ECO:0000256" key="16">
    <source>
        <dbReference type="ARBA" id="ARBA00049209"/>
    </source>
</evidence>
<dbReference type="SUPFAM" id="SSF64153">
    <property type="entry name" value="YjeF N-terminal domain-like"/>
    <property type="match status" value="1"/>
</dbReference>
<dbReference type="GO" id="GO:0046872">
    <property type="term" value="F:metal ion binding"/>
    <property type="evidence" value="ECO:0007669"/>
    <property type="project" value="UniProtKB-UniRule"/>
</dbReference>
<feature type="binding site" evidence="17">
    <location>
        <position position="391"/>
    </location>
    <ligand>
        <name>(6S)-NADPHX</name>
        <dbReference type="ChEBI" id="CHEBI:64076"/>
    </ligand>
</feature>
<comment type="catalytic activity">
    <reaction evidence="15 17 19">
        <text>(6S)-NADHX + ADP = AMP + phosphate + NADH + H(+)</text>
        <dbReference type="Rhea" id="RHEA:32223"/>
        <dbReference type="ChEBI" id="CHEBI:15378"/>
        <dbReference type="ChEBI" id="CHEBI:43474"/>
        <dbReference type="ChEBI" id="CHEBI:57945"/>
        <dbReference type="ChEBI" id="CHEBI:64074"/>
        <dbReference type="ChEBI" id="CHEBI:456215"/>
        <dbReference type="ChEBI" id="CHEBI:456216"/>
        <dbReference type="EC" id="4.2.1.136"/>
    </reaction>
</comment>
<proteinExistence type="inferred from homology"/>
<feature type="binding site" evidence="17">
    <location>
        <position position="259"/>
    </location>
    <ligand>
        <name>(6S)-NADPHX</name>
        <dbReference type="ChEBI" id="CHEBI:64076"/>
    </ligand>
</feature>
<dbReference type="EC" id="5.1.99.6" evidence="19"/>
<evidence type="ECO:0000313" key="22">
    <source>
        <dbReference type="EMBL" id="QJR35432.1"/>
    </source>
</evidence>
<evidence type="ECO:0000256" key="4">
    <source>
        <dbReference type="ARBA" id="ARBA00009524"/>
    </source>
</evidence>
<feature type="domain" description="YjeF N-terminal" evidence="21">
    <location>
        <begin position="14"/>
        <end position="211"/>
    </location>
</feature>
<feature type="binding site" evidence="18">
    <location>
        <position position="120"/>
    </location>
    <ligand>
        <name>K(+)</name>
        <dbReference type="ChEBI" id="CHEBI:29103"/>
    </ligand>
</feature>
<dbReference type="PROSITE" id="PS51385">
    <property type="entry name" value="YJEF_N"/>
    <property type="match status" value="1"/>
</dbReference>
<dbReference type="PANTHER" id="PTHR12592:SF0">
    <property type="entry name" value="ATP-DEPENDENT (S)-NAD(P)H-HYDRATE DEHYDRATASE"/>
    <property type="match status" value="1"/>
</dbReference>
<dbReference type="EMBL" id="CP053085">
    <property type="protein sequence ID" value="QJR35432.1"/>
    <property type="molecule type" value="Genomic_DNA"/>
</dbReference>
<dbReference type="Gene3D" id="3.40.50.10260">
    <property type="entry name" value="YjeF N-terminal domain"/>
    <property type="match status" value="1"/>
</dbReference>
<dbReference type="HAMAP" id="MF_01965">
    <property type="entry name" value="NADHX_dehydratase"/>
    <property type="match status" value="1"/>
</dbReference>
<evidence type="ECO:0000256" key="2">
    <source>
        <dbReference type="ARBA" id="ARBA00000909"/>
    </source>
</evidence>
<dbReference type="GO" id="GO:0110051">
    <property type="term" value="P:metabolite repair"/>
    <property type="evidence" value="ECO:0007669"/>
    <property type="project" value="TreeGrafter"/>
</dbReference>
<keyword evidence="8 17" id="KW-0521">NADP</keyword>
<dbReference type="EC" id="4.2.1.136" evidence="19"/>
<dbReference type="Pfam" id="PF01256">
    <property type="entry name" value="Carb_kinase"/>
    <property type="match status" value="1"/>
</dbReference>
<dbReference type="AlphaFoldDB" id="A0A6M4IRF7"/>
<evidence type="ECO:0000256" key="13">
    <source>
        <dbReference type="ARBA" id="ARBA00023268"/>
    </source>
</evidence>
<gene>
    <name evidence="17" type="primary">nnrD</name>
    <name evidence="18" type="synonym">nnrE</name>
    <name evidence="22" type="ORF">HKW67_07895</name>
</gene>
<feature type="binding site" evidence="17">
    <location>
        <position position="458"/>
    </location>
    <ligand>
        <name>AMP</name>
        <dbReference type="ChEBI" id="CHEBI:456215"/>
    </ligand>
</feature>
<evidence type="ECO:0000256" key="14">
    <source>
        <dbReference type="ARBA" id="ARBA00025153"/>
    </source>
</evidence>
<feature type="binding site" evidence="18">
    <location>
        <begin position="124"/>
        <end position="130"/>
    </location>
    <ligand>
        <name>(6S)-NADPHX</name>
        <dbReference type="ChEBI" id="CHEBI:64076"/>
    </ligand>
</feature>
<feature type="binding site" evidence="17">
    <location>
        <position position="459"/>
    </location>
    <ligand>
        <name>(6S)-NADPHX</name>
        <dbReference type="ChEBI" id="CHEBI:64076"/>
    </ligand>
</feature>
<feature type="binding site" evidence="18">
    <location>
        <position position="159"/>
    </location>
    <ligand>
        <name>K(+)</name>
        <dbReference type="ChEBI" id="CHEBI:29103"/>
    </ligand>
</feature>